<keyword evidence="4" id="KW-1185">Reference proteome</keyword>
<feature type="region of interest" description="Disordered" evidence="1">
    <location>
        <begin position="1"/>
        <end position="21"/>
    </location>
</feature>
<feature type="compositionally biased region" description="Basic and acidic residues" evidence="1">
    <location>
        <begin position="1"/>
        <end position="11"/>
    </location>
</feature>
<evidence type="ECO:0000256" key="1">
    <source>
        <dbReference type="SAM" id="MobiDB-lite"/>
    </source>
</evidence>
<protein>
    <submittedName>
        <fullName evidence="3">G-patch domain protein</fullName>
    </submittedName>
</protein>
<comment type="caution">
    <text evidence="3">The sequence shown here is derived from an EMBL/GenBank/DDBJ whole genome shotgun (WGS) entry which is preliminary data.</text>
</comment>
<feature type="region of interest" description="Disordered" evidence="1">
    <location>
        <begin position="38"/>
        <end position="58"/>
    </location>
</feature>
<feature type="compositionally biased region" description="Polar residues" evidence="1">
    <location>
        <begin position="46"/>
        <end position="58"/>
    </location>
</feature>
<organism evidence="3 4">
    <name type="scientific">Gibberella subglutinans</name>
    <name type="common">Fusarium subglutinans</name>
    <dbReference type="NCBI Taxonomy" id="42677"/>
    <lineage>
        <taxon>Eukaryota</taxon>
        <taxon>Fungi</taxon>
        <taxon>Dikarya</taxon>
        <taxon>Ascomycota</taxon>
        <taxon>Pezizomycotina</taxon>
        <taxon>Sordariomycetes</taxon>
        <taxon>Hypocreomycetidae</taxon>
        <taxon>Hypocreales</taxon>
        <taxon>Nectriaceae</taxon>
        <taxon>Fusarium</taxon>
        <taxon>Fusarium fujikuroi species complex</taxon>
    </lineage>
</organism>
<sequence>MQRYREDASDESHDEEDIPLHYKRAFGAGLKRQRVEFVPAQDPDAGTTTTITPAKSTDTSIGDLYASIVLKPSQDKNTKTAEEEPEEICPDCKLPISSTSQPHEASFAHQVSLTHSHPPSALDRSRMGLKALKSQGWDPDARRGLGREGEGMRYPIKVVAKEDTLGIGATIPKEIREKKKEEKPRPLNRKEAKQLAAKERQRHERLQCPHAVKEMPTLGLAQGLTAESKDSPGKTAIDDSAVLEAITARHLGSEHRDTNAISSYFESYL</sequence>
<feature type="region of interest" description="Disordered" evidence="1">
    <location>
        <begin position="176"/>
        <end position="204"/>
    </location>
</feature>
<reference evidence="3 4" key="1">
    <citation type="submission" date="2020-05" db="EMBL/GenBank/DDBJ databases">
        <title>Identification and distribution of gene clusters putatively required for synthesis of sphingolipid metabolism inhibitors in phylogenetically diverse species of the filamentous fungus Fusarium.</title>
        <authorList>
            <person name="Kim H.-S."/>
            <person name="Busman M."/>
            <person name="Brown D.W."/>
            <person name="Divon H."/>
            <person name="Uhlig S."/>
            <person name="Proctor R.H."/>
        </authorList>
    </citation>
    <scope>NUCLEOTIDE SEQUENCE [LARGE SCALE GENOMIC DNA]</scope>
    <source>
        <strain evidence="3 4">NRRL 66333</strain>
    </source>
</reference>
<dbReference type="PANTHER" id="PTHR20923">
    <property type="entry name" value="BAT4 PROTEIN-RELATED"/>
    <property type="match status" value="1"/>
</dbReference>
<dbReference type="GeneID" id="59319535"/>
<evidence type="ECO:0000313" key="3">
    <source>
        <dbReference type="EMBL" id="KAF5605215.1"/>
    </source>
</evidence>
<dbReference type="InterPro" id="IPR039146">
    <property type="entry name" value="GPANK1"/>
</dbReference>
<dbReference type="SMART" id="SM00443">
    <property type="entry name" value="G_patch"/>
    <property type="match status" value="1"/>
</dbReference>
<dbReference type="RefSeq" id="XP_036537893.1">
    <property type="nucleotide sequence ID" value="XM_036684817.1"/>
</dbReference>
<evidence type="ECO:0000259" key="2">
    <source>
        <dbReference type="PROSITE" id="PS50174"/>
    </source>
</evidence>
<dbReference type="OrthoDB" id="20282at2759"/>
<dbReference type="PROSITE" id="PS50174">
    <property type="entry name" value="G_PATCH"/>
    <property type="match status" value="1"/>
</dbReference>
<name>A0A8H5PX49_GIBSU</name>
<dbReference type="Pfam" id="PF01585">
    <property type="entry name" value="G-patch"/>
    <property type="match status" value="1"/>
</dbReference>
<dbReference type="EMBL" id="JAAOAV010000069">
    <property type="protein sequence ID" value="KAF5605215.1"/>
    <property type="molecule type" value="Genomic_DNA"/>
</dbReference>
<gene>
    <name evidence="3" type="ORF">FSUBG_6600</name>
</gene>
<accession>A0A8H5PX49</accession>
<dbReference type="InterPro" id="IPR000467">
    <property type="entry name" value="G_patch_dom"/>
</dbReference>
<feature type="domain" description="G-patch" evidence="2">
    <location>
        <begin position="124"/>
        <end position="172"/>
    </location>
</feature>
<proteinExistence type="predicted"/>
<evidence type="ECO:0000313" key="4">
    <source>
        <dbReference type="Proteomes" id="UP000547976"/>
    </source>
</evidence>
<dbReference type="AlphaFoldDB" id="A0A8H5PX49"/>
<dbReference type="PANTHER" id="PTHR20923:SF1">
    <property type="entry name" value="G PATCH DOMAIN AND ANKYRIN REPEAT-CONTAINING PROTEIN 1"/>
    <property type="match status" value="1"/>
</dbReference>
<dbReference type="Proteomes" id="UP000547976">
    <property type="component" value="Unassembled WGS sequence"/>
</dbReference>
<dbReference type="GO" id="GO:0003676">
    <property type="term" value="F:nucleic acid binding"/>
    <property type="evidence" value="ECO:0007669"/>
    <property type="project" value="InterPro"/>
</dbReference>